<feature type="region of interest" description="Disordered" evidence="2">
    <location>
        <begin position="294"/>
        <end position="321"/>
    </location>
</feature>
<keyword evidence="4" id="KW-1185">Reference proteome</keyword>
<feature type="region of interest" description="Disordered" evidence="2">
    <location>
        <begin position="75"/>
        <end position="104"/>
    </location>
</feature>
<feature type="compositionally biased region" description="Basic and acidic residues" evidence="2">
    <location>
        <begin position="80"/>
        <end position="94"/>
    </location>
</feature>
<gene>
    <name evidence="3" type="ORF">ABVK25_005727</name>
</gene>
<reference evidence="3 4" key="1">
    <citation type="submission" date="2024-09" db="EMBL/GenBank/DDBJ databases">
        <title>Rethinking Asexuality: The Enigmatic Case of Functional Sexual Genes in Lepraria (Stereocaulaceae).</title>
        <authorList>
            <person name="Doellman M."/>
            <person name="Sun Y."/>
            <person name="Barcenas-Pena A."/>
            <person name="Lumbsch H.T."/>
            <person name="Grewe F."/>
        </authorList>
    </citation>
    <scope>NUCLEOTIDE SEQUENCE [LARGE SCALE GENOMIC DNA]</scope>
    <source>
        <strain evidence="3 4">Grewe 0041</strain>
    </source>
</reference>
<evidence type="ECO:0000256" key="1">
    <source>
        <dbReference type="SAM" id="Coils"/>
    </source>
</evidence>
<accession>A0ABR4BD09</accession>
<dbReference type="Proteomes" id="UP001590951">
    <property type="component" value="Unassembled WGS sequence"/>
</dbReference>
<evidence type="ECO:0000313" key="4">
    <source>
        <dbReference type="Proteomes" id="UP001590951"/>
    </source>
</evidence>
<feature type="coiled-coil region" evidence="1">
    <location>
        <begin position="194"/>
        <end position="289"/>
    </location>
</feature>
<evidence type="ECO:0000256" key="2">
    <source>
        <dbReference type="SAM" id="MobiDB-lite"/>
    </source>
</evidence>
<protein>
    <submittedName>
        <fullName evidence="3">Uncharacterized protein</fullName>
    </submittedName>
</protein>
<comment type="caution">
    <text evidence="3">The sequence shown here is derived from an EMBL/GenBank/DDBJ whole genome shotgun (WGS) entry which is preliminary data.</text>
</comment>
<dbReference type="EMBL" id="JBHFEH010000018">
    <property type="protein sequence ID" value="KAL2053798.1"/>
    <property type="molecule type" value="Genomic_DNA"/>
</dbReference>
<proteinExistence type="predicted"/>
<name>A0ABR4BD09_9LECA</name>
<organism evidence="3 4">
    <name type="scientific">Lepraria finkii</name>
    <dbReference type="NCBI Taxonomy" id="1340010"/>
    <lineage>
        <taxon>Eukaryota</taxon>
        <taxon>Fungi</taxon>
        <taxon>Dikarya</taxon>
        <taxon>Ascomycota</taxon>
        <taxon>Pezizomycotina</taxon>
        <taxon>Lecanoromycetes</taxon>
        <taxon>OSLEUM clade</taxon>
        <taxon>Lecanoromycetidae</taxon>
        <taxon>Lecanorales</taxon>
        <taxon>Lecanorineae</taxon>
        <taxon>Stereocaulaceae</taxon>
        <taxon>Lepraria</taxon>
    </lineage>
</organism>
<sequence>MIGKTADVPKLRLKSKVAWIFRESKVKETRANLEPLKSTLGLILHALRLVKDELQGDIDERHVLANLLRSQRHSSSGLRSLEKEQKTKQQDKVPNDPTNASSGITAANTDLLSEAVPSPPPAKIACAKSNQCSDTPTGWRSFPVVLSSEFEQSLGELYPFWKQQVLQNVDFLLRTWTHVAISDPFSGFVPDEELNKAEDIIKEETRNLNAREESYEESHKLFTDRLQKLEDRLKKREKGWLDIDDAALARIEGEILELREKRRNCEAEMSSCTSRKNELEDQLQRAIDSWKQRCKKDPGTKTHKVPMRKTFPPTIGQASYL</sequence>
<evidence type="ECO:0000313" key="3">
    <source>
        <dbReference type="EMBL" id="KAL2053798.1"/>
    </source>
</evidence>
<keyword evidence="1" id="KW-0175">Coiled coil</keyword>